<comment type="subcellular location">
    <subcellularLocation>
        <location evidence="1">Mitochondrion inner membrane</location>
        <topology evidence="1">Multi-pass membrane protein</topology>
    </subcellularLocation>
</comment>
<feature type="domain" description="Cytochrome b/b6 C-terminal region profile" evidence="16">
    <location>
        <begin position="212"/>
        <end position="370"/>
    </location>
</feature>
<dbReference type="GO" id="GO:0005743">
    <property type="term" value="C:mitochondrial inner membrane"/>
    <property type="evidence" value="ECO:0007669"/>
    <property type="project" value="UniProtKB-SubCell"/>
</dbReference>
<dbReference type="InterPro" id="IPR036150">
    <property type="entry name" value="Cyt_b/b6_C_sf"/>
</dbReference>
<dbReference type="InterPro" id="IPR005798">
    <property type="entry name" value="Cyt_b/b6_C"/>
</dbReference>
<feature type="transmembrane region" description="Helical" evidence="14">
    <location>
        <begin position="80"/>
        <end position="104"/>
    </location>
</feature>
<dbReference type="PANTHER" id="PTHR19271">
    <property type="entry name" value="CYTOCHROME B"/>
    <property type="match status" value="1"/>
</dbReference>
<sequence>MFRVRFLLFFLLFRNLCCLLMSGCLYRLYGVGFSLGFFILLQVICGLFLSWLFFSCFICVNWYFILFLWDFDLGFIIRSVHICFTSLLYFLLYVHIFKAIILILLFDTHIIVWFIGFLILILIIIIAFIGYVLPCTMMSYWGLTVFSNIIATVPVFGKWLCYWIWGSEFINDYTLLKLQVLHIVLPFMLIFILILHLFCLHYFMSSDAFCDRFVFYCERLCFCLWFYLRDLVLCFLILICVLYCILINWYFVFHEESWLIVDVLKTSDKILPEWFFLYLFGFLKAVSDKFFGLFLMVLLLISLFLFILNCILWFVYCRSSLLWCTYAFILFYCLCMSGYLAMYVILIYPIWMELQFWVLLLFLLIICRLD</sequence>
<dbReference type="InterPro" id="IPR016174">
    <property type="entry name" value="Di-haem_cyt_TM"/>
</dbReference>
<feature type="transmembrane region" description="Helical" evidence="14">
    <location>
        <begin position="180"/>
        <end position="203"/>
    </location>
</feature>
<accession>A0A0E3J9X0</accession>
<feature type="transmembrane region" description="Helical" evidence="14">
    <location>
        <begin position="323"/>
        <end position="348"/>
    </location>
</feature>
<evidence type="ECO:0000256" key="9">
    <source>
        <dbReference type="ARBA" id="ARBA00022982"/>
    </source>
</evidence>
<dbReference type="AlphaFoldDB" id="A0A0E3J9X0"/>
<dbReference type="SUPFAM" id="SSF81648">
    <property type="entry name" value="a domain/subunit of cytochrome bc1 complex (Ubiquinol-cytochrome c reductase)"/>
    <property type="match status" value="1"/>
</dbReference>
<dbReference type="PROSITE" id="PS51002">
    <property type="entry name" value="CYTB_NTER"/>
    <property type="match status" value="1"/>
</dbReference>
<keyword evidence="8" id="KW-0999">Mitochondrion inner membrane</keyword>
<dbReference type="PANTHER" id="PTHR19271:SF16">
    <property type="entry name" value="CYTOCHROME B"/>
    <property type="match status" value="1"/>
</dbReference>
<feature type="transmembrane region" description="Helical" evidence="14">
    <location>
        <begin position="224"/>
        <end position="251"/>
    </location>
</feature>
<dbReference type="PROSITE" id="PS51003">
    <property type="entry name" value="CYTB_CTER"/>
    <property type="match status" value="1"/>
</dbReference>
<evidence type="ECO:0000256" key="11">
    <source>
        <dbReference type="ARBA" id="ARBA00023004"/>
    </source>
</evidence>
<keyword evidence="6 14" id="KW-0812">Transmembrane</keyword>
<proteinExistence type="evidence at transcript level"/>
<dbReference type="InterPro" id="IPR048259">
    <property type="entry name" value="Cytochrome_b_N_euk/bac"/>
</dbReference>
<keyword evidence="4 14" id="KW-0349">Heme</keyword>
<evidence type="ECO:0000256" key="3">
    <source>
        <dbReference type="ARBA" id="ARBA00022448"/>
    </source>
</evidence>
<reference evidence="17" key="1">
    <citation type="journal article" date="2015" name="Mutat. Res.">
        <title>Kinetoplast adaptations in American strains from Trypanosoma vivax.</title>
        <authorList>
            <person name="Greif G."/>
            <person name="Rodriguez M."/>
            <person name="Reyna-Bello A."/>
            <person name="Robello C."/>
            <person name="Alvarez-Valin F."/>
        </authorList>
    </citation>
    <scope>NUCLEOTIDE SEQUENCE</scope>
    <source>
        <strain evidence="17">Y486</strain>
    </source>
</reference>
<geneLocation type="mitochondrion" evidence="17"/>
<dbReference type="Pfam" id="PF00033">
    <property type="entry name" value="Cytochrome_B"/>
    <property type="match status" value="1"/>
</dbReference>
<feature type="domain" description="Cytochrome b/b6 N-terminal region profile" evidence="15">
    <location>
        <begin position="1"/>
        <end position="209"/>
    </location>
</feature>
<keyword evidence="3 14" id="KW-0813">Transport</keyword>
<dbReference type="SUPFAM" id="SSF81342">
    <property type="entry name" value="Transmembrane di-heme cytochromes"/>
    <property type="match status" value="1"/>
</dbReference>
<dbReference type="Pfam" id="PF00032">
    <property type="entry name" value="Cytochrom_B_C"/>
    <property type="match status" value="1"/>
</dbReference>
<feature type="transmembrane region" description="Helical" evidence="14">
    <location>
        <begin position="290"/>
        <end position="316"/>
    </location>
</feature>
<protein>
    <recommendedName>
        <fullName evidence="2 14">Cytochrome b</fullName>
    </recommendedName>
</protein>
<keyword evidence="10 14" id="KW-1133">Transmembrane helix</keyword>
<feature type="transmembrane region" description="Helical" evidence="14">
    <location>
        <begin position="7"/>
        <end position="29"/>
    </location>
</feature>
<evidence type="ECO:0000259" key="16">
    <source>
        <dbReference type="PROSITE" id="PS51003"/>
    </source>
</evidence>
<evidence type="ECO:0000256" key="10">
    <source>
        <dbReference type="ARBA" id="ARBA00022989"/>
    </source>
</evidence>
<evidence type="ECO:0000313" key="17">
    <source>
        <dbReference type="EMBL" id="AJO53308.1"/>
    </source>
</evidence>
<keyword evidence="5 14" id="KW-0679">Respiratory chain</keyword>
<comment type="cofactor">
    <cofactor evidence="14">
        <name>heme b</name>
        <dbReference type="ChEBI" id="CHEBI:60344"/>
    </cofactor>
    <text evidence="14">Binds 2 heme groups non-covalently.</text>
</comment>
<dbReference type="GO" id="GO:0022904">
    <property type="term" value="P:respiratory electron transport chain"/>
    <property type="evidence" value="ECO:0007669"/>
    <property type="project" value="InterPro"/>
</dbReference>
<organism evidence="17">
    <name type="scientific">Trypanosoma vivax</name>
    <name type="common">Duttonella vivax</name>
    <dbReference type="NCBI Taxonomy" id="5699"/>
    <lineage>
        <taxon>Eukaryota</taxon>
        <taxon>Discoba</taxon>
        <taxon>Euglenozoa</taxon>
        <taxon>Kinetoplastea</taxon>
        <taxon>Metakinetoplastina</taxon>
        <taxon>Trypanosomatida</taxon>
        <taxon>Trypanosomatidae</taxon>
        <taxon>Trypanosoma</taxon>
        <taxon>Duttonella</taxon>
    </lineage>
</organism>
<evidence type="ECO:0000256" key="12">
    <source>
        <dbReference type="ARBA" id="ARBA00023128"/>
    </source>
</evidence>
<evidence type="ECO:0000256" key="6">
    <source>
        <dbReference type="ARBA" id="ARBA00022692"/>
    </source>
</evidence>
<keyword evidence="12 14" id="KW-0496">Mitochondrion</keyword>
<gene>
    <name evidence="17" type="primary">Cyb</name>
</gene>
<dbReference type="GO" id="GO:0016491">
    <property type="term" value="F:oxidoreductase activity"/>
    <property type="evidence" value="ECO:0007669"/>
    <property type="project" value="UniProtKB-UniRule"/>
</dbReference>
<evidence type="ECO:0000256" key="13">
    <source>
        <dbReference type="ARBA" id="ARBA00023136"/>
    </source>
</evidence>
<dbReference type="GO" id="GO:0009055">
    <property type="term" value="F:electron transfer activity"/>
    <property type="evidence" value="ECO:0007669"/>
    <property type="project" value="InterPro"/>
</dbReference>
<name>A0A0E3J9X0_TRYVI</name>
<comment type="similarity">
    <text evidence="14">Belongs to the cytochrome b family.</text>
</comment>
<keyword evidence="11 14" id="KW-0408">Iron</keyword>
<feature type="transmembrane region" description="Helical" evidence="14">
    <location>
        <begin position="35"/>
        <end position="68"/>
    </location>
</feature>
<dbReference type="EMBL" id="KM386446">
    <property type="protein sequence ID" value="AJO53308.1"/>
    <property type="molecule type" value="mRNA"/>
</dbReference>
<keyword evidence="7 14" id="KW-0479">Metal-binding</keyword>
<evidence type="ECO:0000256" key="7">
    <source>
        <dbReference type="ARBA" id="ARBA00022723"/>
    </source>
</evidence>
<comment type="function">
    <text evidence="14">Component of the ubiquinol-cytochrome c reductase complex (complex III or cytochrome b-c1 complex) that is part of the mitochondrial respiratory chain. The b-c1 complex mediates electron transfer from ubiquinol to cytochrome c. Contributes to the generation of a proton gradient across the mitochondrial membrane that is then used for ATP synthesis.</text>
</comment>
<keyword evidence="13 14" id="KW-0472">Membrane</keyword>
<evidence type="ECO:0000256" key="2">
    <source>
        <dbReference type="ARBA" id="ARBA00013531"/>
    </source>
</evidence>
<evidence type="ECO:0000256" key="1">
    <source>
        <dbReference type="ARBA" id="ARBA00004448"/>
    </source>
</evidence>
<evidence type="ECO:0000256" key="14">
    <source>
        <dbReference type="RuleBase" id="RU362117"/>
    </source>
</evidence>
<evidence type="ECO:0000256" key="8">
    <source>
        <dbReference type="ARBA" id="ARBA00022792"/>
    </source>
</evidence>
<dbReference type="GO" id="GO:0046872">
    <property type="term" value="F:metal ion binding"/>
    <property type="evidence" value="ECO:0007669"/>
    <property type="project" value="UniProtKB-UniRule"/>
</dbReference>
<dbReference type="Gene3D" id="1.20.810.10">
    <property type="entry name" value="Cytochrome Bc1 Complex, Chain C"/>
    <property type="match status" value="1"/>
</dbReference>
<dbReference type="InterPro" id="IPR005797">
    <property type="entry name" value="Cyt_b/b6_N"/>
</dbReference>
<feature type="transmembrane region" description="Helical" evidence="14">
    <location>
        <begin position="140"/>
        <end position="165"/>
    </location>
</feature>
<feature type="transmembrane region" description="Helical" evidence="14">
    <location>
        <begin position="354"/>
        <end position="369"/>
    </location>
</feature>
<evidence type="ECO:0000256" key="4">
    <source>
        <dbReference type="ARBA" id="ARBA00022617"/>
    </source>
</evidence>
<dbReference type="InterPro" id="IPR027387">
    <property type="entry name" value="Cytb/b6-like_sf"/>
</dbReference>
<evidence type="ECO:0000259" key="15">
    <source>
        <dbReference type="PROSITE" id="PS51002"/>
    </source>
</evidence>
<evidence type="ECO:0000256" key="5">
    <source>
        <dbReference type="ARBA" id="ARBA00022660"/>
    </source>
</evidence>
<feature type="transmembrane region" description="Helical" evidence="14">
    <location>
        <begin position="110"/>
        <end position="133"/>
    </location>
</feature>
<keyword evidence="9 14" id="KW-0249">Electron transport</keyword>
<dbReference type="CDD" id="cd00284">
    <property type="entry name" value="Cytochrome_b_N"/>
    <property type="match status" value="1"/>
</dbReference>